<feature type="region of interest" description="Disordered" evidence="1">
    <location>
        <begin position="285"/>
        <end position="305"/>
    </location>
</feature>
<comment type="caution">
    <text evidence="2">The sequence shown here is derived from an EMBL/GenBank/DDBJ whole genome shotgun (WGS) entry which is preliminary data.</text>
</comment>
<evidence type="ECO:0000313" key="2">
    <source>
        <dbReference type="EMBL" id="MBW0506694.1"/>
    </source>
</evidence>
<evidence type="ECO:0000313" key="3">
    <source>
        <dbReference type="Proteomes" id="UP000765509"/>
    </source>
</evidence>
<evidence type="ECO:0000256" key="1">
    <source>
        <dbReference type="SAM" id="MobiDB-lite"/>
    </source>
</evidence>
<gene>
    <name evidence="2" type="ORF">O181_046409</name>
</gene>
<feature type="region of interest" description="Disordered" evidence="1">
    <location>
        <begin position="37"/>
        <end position="65"/>
    </location>
</feature>
<name>A0A9Q3HL77_9BASI</name>
<proteinExistence type="predicted"/>
<organism evidence="2 3">
    <name type="scientific">Austropuccinia psidii MF-1</name>
    <dbReference type="NCBI Taxonomy" id="1389203"/>
    <lineage>
        <taxon>Eukaryota</taxon>
        <taxon>Fungi</taxon>
        <taxon>Dikarya</taxon>
        <taxon>Basidiomycota</taxon>
        <taxon>Pucciniomycotina</taxon>
        <taxon>Pucciniomycetes</taxon>
        <taxon>Pucciniales</taxon>
        <taxon>Sphaerophragmiaceae</taxon>
        <taxon>Austropuccinia</taxon>
    </lineage>
</organism>
<dbReference type="EMBL" id="AVOT02019236">
    <property type="protein sequence ID" value="MBW0506694.1"/>
    <property type="molecule type" value="Genomic_DNA"/>
</dbReference>
<protein>
    <submittedName>
        <fullName evidence="2">Uncharacterized protein</fullName>
    </submittedName>
</protein>
<accession>A0A9Q3HL77</accession>
<dbReference type="OrthoDB" id="2507160at2759"/>
<sequence length="305" mass="34134">MNSALQDDSSQLDSRIIDQSNHFYEENTLATQTDFDQHQTDNEQDTNHQPQTGSDGNPNQLDDDIDSLLDASENQVENRALSILAMDRHGRVLPLPIESELLLNSLWSRNGNHDLRSSSNSSNLKPLDPNSSQAPNWIKKLQNDILIQPPSKQEDKDTLFEAIKQNLLSIVNNLSDDQWRFPPPPAFLPSTRTDLTRTAGLGTETLEESYLQTDYNPCSQLCLNPHLPEPTMQPPRNLWLGEEEDNGADSDVSLIDLLNVVATRNDSQSSHLPNPRSNLISRTLNTRHGQGSALARQVSRLGMTE</sequence>
<keyword evidence="3" id="KW-1185">Reference proteome</keyword>
<dbReference type="Proteomes" id="UP000765509">
    <property type="component" value="Unassembled WGS sequence"/>
</dbReference>
<dbReference type="AlphaFoldDB" id="A0A9Q3HL77"/>
<feature type="compositionally biased region" description="Polar residues" evidence="1">
    <location>
        <begin position="47"/>
        <end position="60"/>
    </location>
</feature>
<reference evidence="2" key="1">
    <citation type="submission" date="2021-03" db="EMBL/GenBank/DDBJ databases">
        <title>Draft genome sequence of rust myrtle Austropuccinia psidii MF-1, a brazilian biotype.</title>
        <authorList>
            <person name="Quecine M.C."/>
            <person name="Pachon D.M.R."/>
            <person name="Bonatelli M.L."/>
            <person name="Correr F.H."/>
            <person name="Franceschini L.M."/>
            <person name="Leite T.F."/>
            <person name="Margarido G.R.A."/>
            <person name="Almeida C.A."/>
            <person name="Ferrarezi J.A."/>
            <person name="Labate C.A."/>
        </authorList>
    </citation>
    <scope>NUCLEOTIDE SEQUENCE</scope>
    <source>
        <strain evidence="2">MF-1</strain>
    </source>
</reference>